<evidence type="ECO:0000256" key="2">
    <source>
        <dbReference type="ARBA" id="ARBA00007216"/>
    </source>
</evidence>
<accession>A0A0N4TX46</accession>
<evidence type="ECO:0000256" key="1">
    <source>
        <dbReference type="ARBA" id="ARBA00004370"/>
    </source>
</evidence>
<organism evidence="10">
    <name type="scientific">Brugia pahangi</name>
    <name type="common">Filarial nematode worm</name>
    <dbReference type="NCBI Taxonomy" id="6280"/>
    <lineage>
        <taxon>Eukaryota</taxon>
        <taxon>Metazoa</taxon>
        <taxon>Ecdysozoa</taxon>
        <taxon>Nematoda</taxon>
        <taxon>Chromadorea</taxon>
        <taxon>Rhabditida</taxon>
        <taxon>Spirurina</taxon>
        <taxon>Spiruromorpha</taxon>
        <taxon>Filarioidea</taxon>
        <taxon>Onchocercidae</taxon>
        <taxon>Brugia</taxon>
    </lineage>
</organism>
<evidence type="ECO:0000256" key="7">
    <source>
        <dbReference type="SAM" id="Phobius"/>
    </source>
</evidence>
<feature type="transmembrane region" description="Helical" evidence="7">
    <location>
        <begin position="17"/>
        <end position="39"/>
    </location>
</feature>
<protein>
    <submittedName>
        <fullName evidence="10">Transmembrane protein</fullName>
    </submittedName>
</protein>
<reference evidence="8 9" key="2">
    <citation type="submission" date="2018-11" db="EMBL/GenBank/DDBJ databases">
        <authorList>
            <consortium name="Pathogen Informatics"/>
        </authorList>
    </citation>
    <scope>NUCLEOTIDE SEQUENCE [LARGE SCALE GENOMIC DNA]</scope>
</reference>
<reference evidence="10" key="1">
    <citation type="submission" date="2017-02" db="UniProtKB">
        <authorList>
            <consortium name="WormBaseParasite"/>
        </authorList>
    </citation>
    <scope>IDENTIFICATION</scope>
</reference>
<dbReference type="GO" id="GO:0016020">
    <property type="term" value="C:membrane"/>
    <property type="evidence" value="ECO:0007669"/>
    <property type="project" value="UniProtKB-SubCell"/>
</dbReference>
<sequence>MYCLQWLIPVLLIPKHWLHPTFIIDQALFMWFYVVGFFMERRLDDLDNLCIVRISFSRPCYICSIIFFTAVGLLCWSDSDSCIFWPSCDTVFNGEMCAYVREKRQWLS</sequence>
<keyword evidence="3 7" id="KW-0812">Transmembrane</keyword>
<proteinExistence type="inferred from homology"/>
<keyword evidence="9" id="KW-1185">Reference proteome</keyword>
<comment type="function">
    <text evidence="6">Acts as a tumor suppressor; induces growth arrest at G(1)/S checkpoint and apoptosis via RB1-dependent and p53/TP53- and NF-kappa-B-independent mechanisms. Modulates expression of genes involved in the regulation of proliferation, cell cycle and apoptosis.</text>
</comment>
<keyword evidence="5 7" id="KW-0472">Membrane</keyword>
<evidence type="ECO:0000256" key="5">
    <source>
        <dbReference type="ARBA" id="ARBA00023136"/>
    </source>
</evidence>
<gene>
    <name evidence="8" type="ORF">BPAG_LOCUS13460</name>
</gene>
<comment type="similarity">
    <text evidence="2">Belongs to the BLCAP family.</text>
</comment>
<evidence type="ECO:0000313" key="10">
    <source>
        <dbReference type="WBParaSite" id="BPAG_0001353201-mRNA-1"/>
    </source>
</evidence>
<evidence type="ECO:0000313" key="8">
    <source>
        <dbReference type="EMBL" id="VDN94645.1"/>
    </source>
</evidence>
<dbReference type="EMBL" id="UZAD01013396">
    <property type="protein sequence ID" value="VDN94645.1"/>
    <property type="molecule type" value="Genomic_DNA"/>
</dbReference>
<dbReference type="SMART" id="SM01396">
    <property type="entry name" value="BC10"/>
    <property type="match status" value="1"/>
</dbReference>
<dbReference type="PANTHER" id="PTHR13259">
    <property type="entry name" value="BLADDER CANCER 10 KD PROTEIN HOMOLOG"/>
    <property type="match status" value="1"/>
</dbReference>
<keyword evidence="4 7" id="KW-1133">Transmembrane helix</keyword>
<evidence type="ECO:0000256" key="4">
    <source>
        <dbReference type="ARBA" id="ARBA00022989"/>
    </source>
</evidence>
<evidence type="ECO:0000256" key="6">
    <source>
        <dbReference type="ARBA" id="ARBA00045856"/>
    </source>
</evidence>
<comment type="subcellular location">
    <subcellularLocation>
        <location evidence="1">Membrane</location>
    </subcellularLocation>
</comment>
<dbReference type="AlphaFoldDB" id="A0A0N4TX46"/>
<dbReference type="PANTHER" id="PTHR13259:SF1">
    <property type="entry name" value="BLADDER CANCER-ASSOCIATED PROTEIN"/>
    <property type="match status" value="1"/>
</dbReference>
<dbReference type="WBParaSite" id="BPAG_0001353201-mRNA-1">
    <property type="protein sequence ID" value="BPAG_0001353201-mRNA-1"/>
    <property type="gene ID" value="BPAG_0001353201"/>
</dbReference>
<dbReference type="InterPro" id="IPR009598">
    <property type="entry name" value="BCALP"/>
</dbReference>
<dbReference type="Pfam" id="PF06726">
    <property type="entry name" value="BC10"/>
    <property type="match status" value="1"/>
</dbReference>
<dbReference type="Proteomes" id="UP000278627">
    <property type="component" value="Unassembled WGS sequence"/>
</dbReference>
<feature type="transmembrane region" description="Helical" evidence="7">
    <location>
        <begin position="60"/>
        <end position="79"/>
    </location>
</feature>
<evidence type="ECO:0000313" key="9">
    <source>
        <dbReference type="Proteomes" id="UP000278627"/>
    </source>
</evidence>
<evidence type="ECO:0000256" key="3">
    <source>
        <dbReference type="ARBA" id="ARBA00022692"/>
    </source>
</evidence>
<dbReference type="STRING" id="6280.A0A0N4TX46"/>
<name>A0A0N4TX46_BRUPA</name>